<evidence type="ECO:0000313" key="1">
    <source>
        <dbReference type="EMBL" id="ESQ35735.1"/>
    </source>
</evidence>
<proteinExistence type="predicted"/>
<accession>V4KDD3</accession>
<protein>
    <submittedName>
        <fullName evidence="1">Uncharacterized protein</fullName>
    </submittedName>
</protein>
<sequence length="78" mass="8760">FLTLSSLYTFQKTFDILIVSSKHKMEGRRYVSMINGGGGRERRSRPIPKRGQVKVGILIGFANSFASILGFTRNFHAP</sequence>
<keyword evidence="2" id="KW-1185">Reference proteome</keyword>
<dbReference type="Gramene" id="ESQ35735">
    <property type="protein sequence ID" value="ESQ35735"/>
    <property type="gene ID" value="EUTSA_v10009622mg"/>
</dbReference>
<dbReference type="EMBL" id="KI517683">
    <property type="protein sequence ID" value="ESQ35735.1"/>
    <property type="molecule type" value="Genomic_DNA"/>
</dbReference>
<dbReference type="KEGG" id="eus:EUTSA_v10009622mg"/>
<feature type="non-terminal residue" evidence="1">
    <location>
        <position position="1"/>
    </location>
</feature>
<dbReference type="Proteomes" id="UP000030689">
    <property type="component" value="Unassembled WGS sequence"/>
</dbReference>
<name>V4KDD3_EUTSA</name>
<gene>
    <name evidence="1" type="ORF">EUTSA_v10009622mg</name>
</gene>
<dbReference type="OMA" id="RYVSMIN"/>
<dbReference type="AlphaFoldDB" id="V4KDD3"/>
<dbReference type="PANTHER" id="PTHR36615:SF7">
    <property type="entry name" value="PROTEIN, PUTATIVE-RELATED"/>
    <property type="match status" value="1"/>
</dbReference>
<dbReference type="PANTHER" id="PTHR36615">
    <property type="entry name" value="PROTEIN, PUTATIVE-RELATED"/>
    <property type="match status" value="1"/>
</dbReference>
<organism evidence="1 2">
    <name type="scientific">Eutrema salsugineum</name>
    <name type="common">Saltwater cress</name>
    <name type="synonym">Sisymbrium salsugineum</name>
    <dbReference type="NCBI Taxonomy" id="72664"/>
    <lineage>
        <taxon>Eukaryota</taxon>
        <taxon>Viridiplantae</taxon>
        <taxon>Streptophyta</taxon>
        <taxon>Embryophyta</taxon>
        <taxon>Tracheophyta</taxon>
        <taxon>Spermatophyta</taxon>
        <taxon>Magnoliopsida</taxon>
        <taxon>eudicotyledons</taxon>
        <taxon>Gunneridae</taxon>
        <taxon>Pentapetalae</taxon>
        <taxon>rosids</taxon>
        <taxon>malvids</taxon>
        <taxon>Brassicales</taxon>
        <taxon>Brassicaceae</taxon>
        <taxon>Eutremeae</taxon>
        <taxon>Eutrema</taxon>
    </lineage>
</organism>
<reference evidence="1 2" key="1">
    <citation type="journal article" date="2013" name="Front. Plant Sci.">
        <title>The Reference Genome of the Halophytic Plant Eutrema salsugineum.</title>
        <authorList>
            <person name="Yang R."/>
            <person name="Jarvis D.E."/>
            <person name="Chen H."/>
            <person name="Beilstein M.A."/>
            <person name="Grimwood J."/>
            <person name="Jenkins J."/>
            <person name="Shu S."/>
            <person name="Prochnik S."/>
            <person name="Xin M."/>
            <person name="Ma C."/>
            <person name="Schmutz J."/>
            <person name="Wing R.A."/>
            <person name="Mitchell-Olds T."/>
            <person name="Schumaker K.S."/>
            <person name="Wang X."/>
        </authorList>
    </citation>
    <scope>NUCLEOTIDE SEQUENCE [LARGE SCALE GENOMIC DNA]</scope>
</reference>
<evidence type="ECO:0000313" key="2">
    <source>
        <dbReference type="Proteomes" id="UP000030689"/>
    </source>
</evidence>